<name>A0A565CRZ0_9BRAS</name>
<reference evidence="1" key="1">
    <citation type="submission" date="2019-07" db="EMBL/GenBank/DDBJ databases">
        <authorList>
            <person name="Dittberner H."/>
        </authorList>
    </citation>
    <scope>NUCLEOTIDE SEQUENCE [LARGE SCALE GENOMIC DNA]</scope>
</reference>
<dbReference type="AlphaFoldDB" id="A0A565CRZ0"/>
<dbReference type="EMBL" id="CABITT030000008">
    <property type="protein sequence ID" value="VVB16478.1"/>
    <property type="molecule type" value="Genomic_DNA"/>
</dbReference>
<proteinExistence type="predicted"/>
<evidence type="ECO:0000313" key="1">
    <source>
        <dbReference type="EMBL" id="VVB16478.1"/>
    </source>
</evidence>
<keyword evidence="2" id="KW-1185">Reference proteome</keyword>
<accession>A0A565CRZ0</accession>
<comment type="caution">
    <text evidence="1">The sequence shown here is derived from an EMBL/GenBank/DDBJ whole genome shotgun (WGS) entry which is preliminary data.</text>
</comment>
<sequence length="202" mass="21496">MLGETDGENIMLTTEAGEIFVHIIGPNVSHANTVLEPLVIGNIIGEVNSFASGDVDVKAVDTTNTNLCENAKDGATVADEVTCEENVDVDVVPEQFNQLSSNTATSSHVEVVCEESVVETMVAKPVCDTGEAPLDLLSLTAHVTCDEKVESEVQKDGVPIDELPKPLCVSVGEIAKKNDKYIPSADNDKYLSDCSSNVLFLN</sequence>
<protein>
    <submittedName>
        <fullName evidence="1">Uncharacterized protein</fullName>
    </submittedName>
</protein>
<organism evidence="1 2">
    <name type="scientific">Arabis nemorensis</name>
    <dbReference type="NCBI Taxonomy" id="586526"/>
    <lineage>
        <taxon>Eukaryota</taxon>
        <taxon>Viridiplantae</taxon>
        <taxon>Streptophyta</taxon>
        <taxon>Embryophyta</taxon>
        <taxon>Tracheophyta</taxon>
        <taxon>Spermatophyta</taxon>
        <taxon>Magnoliopsida</taxon>
        <taxon>eudicotyledons</taxon>
        <taxon>Gunneridae</taxon>
        <taxon>Pentapetalae</taxon>
        <taxon>rosids</taxon>
        <taxon>malvids</taxon>
        <taxon>Brassicales</taxon>
        <taxon>Brassicaceae</taxon>
        <taxon>Arabideae</taxon>
        <taxon>Arabis</taxon>
    </lineage>
</organism>
<dbReference type="Proteomes" id="UP000489600">
    <property type="component" value="Unassembled WGS sequence"/>
</dbReference>
<evidence type="ECO:0000313" key="2">
    <source>
        <dbReference type="Proteomes" id="UP000489600"/>
    </source>
</evidence>
<gene>
    <name evidence="1" type="ORF">ANE_LOCUS26922</name>
</gene>